<evidence type="ECO:0000259" key="7">
    <source>
        <dbReference type="PROSITE" id="PS50835"/>
    </source>
</evidence>
<feature type="signal peptide" evidence="6">
    <location>
        <begin position="1"/>
        <end position="17"/>
    </location>
</feature>
<keyword evidence="2 5" id="KW-0812">Transmembrane</keyword>
<feature type="region of interest" description="Disordered" evidence="4">
    <location>
        <begin position="148"/>
        <end position="272"/>
    </location>
</feature>
<dbReference type="AlphaFoldDB" id="A0A6J2MD77"/>
<evidence type="ECO:0000256" key="5">
    <source>
        <dbReference type="SAM" id="Phobius"/>
    </source>
</evidence>
<name>A0A6J2MD77_9CHIR</name>
<comment type="subcellular location">
    <subcellularLocation>
        <location evidence="1">Membrane</location>
    </subcellularLocation>
</comment>
<accession>A0A6J2MD77</accession>
<keyword evidence="8" id="KW-1185">Reference proteome</keyword>
<dbReference type="GeneID" id="114503869"/>
<proteinExistence type="predicted"/>
<evidence type="ECO:0000256" key="4">
    <source>
        <dbReference type="SAM" id="MobiDB-lite"/>
    </source>
</evidence>
<keyword evidence="3 5" id="KW-0472">Membrane</keyword>
<dbReference type="SMART" id="SM00409">
    <property type="entry name" value="IG"/>
    <property type="match status" value="1"/>
</dbReference>
<dbReference type="PANTHER" id="PTHR11860:SF62">
    <property type="entry name" value="CMRF35-LIKE MOLECULE 9"/>
    <property type="match status" value="1"/>
</dbReference>
<gene>
    <name evidence="9" type="primary">CD300LG</name>
</gene>
<dbReference type="InterPro" id="IPR007110">
    <property type="entry name" value="Ig-like_dom"/>
</dbReference>
<feature type="chain" id="PRO_5026647179" evidence="6">
    <location>
        <begin position="18"/>
        <end position="399"/>
    </location>
</feature>
<feature type="compositionally biased region" description="Polar residues" evidence="4">
    <location>
        <begin position="183"/>
        <end position="204"/>
    </location>
</feature>
<dbReference type="Gene3D" id="2.60.40.10">
    <property type="entry name" value="Immunoglobulins"/>
    <property type="match status" value="1"/>
</dbReference>
<keyword evidence="5" id="KW-1133">Transmembrane helix</keyword>
<dbReference type="InParanoid" id="A0A6J2MD77"/>
<feature type="transmembrane region" description="Helical" evidence="5">
    <location>
        <begin position="281"/>
        <end position="305"/>
    </location>
</feature>
<evidence type="ECO:0000313" key="8">
    <source>
        <dbReference type="Proteomes" id="UP000504628"/>
    </source>
</evidence>
<dbReference type="SUPFAM" id="SSF48726">
    <property type="entry name" value="Immunoglobulin"/>
    <property type="match status" value="1"/>
</dbReference>
<evidence type="ECO:0000256" key="3">
    <source>
        <dbReference type="ARBA" id="ARBA00023136"/>
    </source>
</evidence>
<dbReference type="CDD" id="cd05716">
    <property type="entry name" value="IgV_pIgR_like"/>
    <property type="match status" value="1"/>
</dbReference>
<sequence>MRPLVLLWGCLVLPGYGALTGPKKIRGFEGGTVSLLCAYKEQLRGHQKYWCRNVGFLIDRCSATVYTRADGRESTEGRVSIRDKPWELRFNVTLRALTLEDSGDYLCGVKRLGFDVTFGVSLVVLPGPCCAPSPAPFLQPLATSFQPKARAWQTQPPARTFPGVHPRVTTAKRGKTKAEASLLTGTSPSEHTGATLYSGTSPHTGTPPRAGTPPYEETSPYKETSPYEETSPHKATSPHAGTAGPSTHPDFISANDASLHRSSSSSSSSAKSRVCPVTVRMLAPVLVLLALLLISGLCALGRCIFQWRKKVQLAKETQKNEKVHHSHSPLGKGQVPEYAMVNAVQAPTGPAASPLMESRCLDQTSEQEEAPSQHPEGEVRPGPPLHMSEELKRSVFVSV</sequence>
<dbReference type="GO" id="GO:0004888">
    <property type="term" value="F:transmembrane signaling receptor activity"/>
    <property type="evidence" value="ECO:0007669"/>
    <property type="project" value="TreeGrafter"/>
</dbReference>
<evidence type="ECO:0000256" key="2">
    <source>
        <dbReference type="ARBA" id="ARBA00022692"/>
    </source>
</evidence>
<dbReference type="GO" id="GO:0005886">
    <property type="term" value="C:plasma membrane"/>
    <property type="evidence" value="ECO:0007669"/>
    <property type="project" value="TreeGrafter"/>
</dbReference>
<feature type="domain" description="Ig-like" evidence="7">
    <location>
        <begin position="14"/>
        <end position="117"/>
    </location>
</feature>
<dbReference type="InterPro" id="IPR050671">
    <property type="entry name" value="CD300_family_receptors"/>
</dbReference>
<dbReference type="Pfam" id="PF07686">
    <property type="entry name" value="V-set"/>
    <property type="match status" value="1"/>
</dbReference>
<dbReference type="InterPro" id="IPR013106">
    <property type="entry name" value="Ig_V-set"/>
</dbReference>
<dbReference type="InterPro" id="IPR003599">
    <property type="entry name" value="Ig_sub"/>
</dbReference>
<organism evidence="8 9">
    <name type="scientific">Phyllostomus discolor</name>
    <name type="common">pale spear-nosed bat</name>
    <dbReference type="NCBI Taxonomy" id="89673"/>
    <lineage>
        <taxon>Eukaryota</taxon>
        <taxon>Metazoa</taxon>
        <taxon>Chordata</taxon>
        <taxon>Craniata</taxon>
        <taxon>Vertebrata</taxon>
        <taxon>Euteleostomi</taxon>
        <taxon>Mammalia</taxon>
        <taxon>Eutheria</taxon>
        <taxon>Laurasiatheria</taxon>
        <taxon>Chiroptera</taxon>
        <taxon>Yangochiroptera</taxon>
        <taxon>Phyllostomidae</taxon>
        <taxon>Phyllostominae</taxon>
        <taxon>Phyllostomus</taxon>
    </lineage>
</organism>
<dbReference type="KEGG" id="pdic:114503869"/>
<dbReference type="PROSITE" id="PS50835">
    <property type="entry name" value="IG_LIKE"/>
    <property type="match status" value="1"/>
</dbReference>
<protein>
    <submittedName>
        <fullName evidence="9">CMRF35-like molecule 9 isoform X1</fullName>
    </submittedName>
</protein>
<dbReference type="CTD" id="146894"/>
<dbReference type="PANTHER" id="PTHR11860">
    <property type="entry name" value="POLYMERIC-IMMUNOGLOBULIN RECEPTOR"/>
    <property type="match status" value="1"/>
</dbReference>
<keyword evidence="6" id="KW-0732">Signal</keyword>
<dbReference type="OrthoDB" id="8920197at2759"/>
<feature type="compositionally biased region" description="Low complexity" evidence="4">
    <location>
        <begin position="253"/>
        <end position="272"/>
    </location>
</feature>
<feature type="region of interest" description="Disordered" evidence="4">
    <location>
        <begin position="360"/>
        <end position="391"/>
    </location>
</feature>
<dbReference type="InterPro" id="IPR013783">
    <property type="entry name" value="Ig-like_fold"/>
</dbReference>
<dbReference type="RefSeq" id="XP_028377256.1">
    <property type="nucleotide sequence ID" value="XM_028521455.2"/>
</dbReference>
<dbReference type="InterPro" id="IPR036179">
    <property type="entry name" value="Ig-like_dom_sf"/>
</dbReference>
<evidence type="ECO:0000256" key="1">
    <source>
        <dbReference type="ARBA" id="ARBA00004370"/>
    </source>
</evidence>
<reference evidence="9" key="1">
    <citation type="submission" date="2025-08" db="UniProtKB">
        <authorList>
            <consortium name="RefSeq"/>
        </authorList>
    </citation>
    <scope>IDENTIFICATION</scope>
    <source>
        <tissue evidence="9">Muscle</tissue>
    </source>
</reference>
<dbReference type="FunCoup" id="A0A6J2MD77">
    <property type="interactions" value="121"/>
</dbReference>
<feature type="compositionally biased region" description="Polar residues" evidence="4">
    <location>
        <begin position="148"/>
        <end position="157"/>
    </location>
</feature>
<dbReference type="Proteomes" id="UP000504628">
    <property type="component" value="Chromosome 8"/>
</dbReference>
<evidence type="ECO:0000256" key="6">
    <source>
        <dbReference type="SAM" id="SignalP"/>
    </source>
</evidence>
<evidence type="ECO:0000313" key="9">
    <source>
        <dbReference type="RefSeq" id="XP_028377256.1"/>
    </source>
</evidence>